<organism evidence="4 5">
    <name type="scientific">Candidatus Propionivibrio dominans</name>
    <dbReference type="NCBI Taxonomy" id="2954373"/>
    <lineage>
        <taxon>Bacteria</taxon>
        <taxon>Pseudomonadati</taxon>
        <taxon>Pseudomonadota</taxon>
        <taxon>Betaproteobacteria</taxon>
        <taxon>Rhodocyclales</taxon>
        <taxon>Rhodocyclaceae</taxon>
        <taxon>Propionivibrio</taxon>
    </lineage>
</organism>
<dbReference type="InterPro" id="IPR003362">
    <property type="entry name" value="Bact_transf"/>
</dbReference>
<evidence type="ECO:0000313" key="5">
    <source>
        <dbReference type="Proteomes" id="UP000886602"/>
    </source>
</evidence>
<dbReference type="GO" id="GO:0016780">
    <property type="term" value="F:phosphotransferase activity, for other substituted phosphate groups"/>
    <property type="evidence" value="ECO:0007669"/>
    <property type="project" value="TreeGrafter"/>
</dbReference>
<dbReference type="PANTHER" id="PTHR30576">
    <property type="entry name" value="COLANIC BIOSYNTHESIS UDP-GLUCOSE LIPID CARRIER TRANSFERASE"/>
    <property type="match status" value="1"/>
</dbReference>
<dbReference type="PANTHER" id="PTHR30576:SF0">
    <property type="entry name" value="UNDECAPRENYL-PHOSPHATE N-ACETYLGALACTOSAMINYL 1-PHOSPHATE TRANSFERASE-RELATED"/>
    <property type="match status" value="1"/>
</dbReference>
<dbReference type="Proteomes" id="UP000886602">
    <property type="component" value="Unassembled WGS sequence"/>
</dbReference>
<dbReference type="Pfam" id="PF02397">
    <property type="entry name" value="Bac_transf"/>
    <property type="match status" value="1"/>
</dbReference>
<keyword evidence="2" id="KW-0812">Transmembrane</keyword>
<dbReference type="AlphaFoldDB" id="A0A9D7I8M4"/>
<feature type="transmembrane region" description="Helical" evidence="2">
    <location>
        <begin position="44"/>
        <end position="63"/>
    </location>
</feature>
<evidence type="ECO:0000259" key="3">
    <source>
        <dbReference type="Pfam" id="PF02397"/>
    </source>
</evidence>
<evidence type="ECO:0000256" key="2">
    <source>
        <dbReference type="SAM" id="Phobius"/>
    </source>
</evidence>
<evidence type="ECO:0000256" key="1">
    <source>
        <dbReference type="ARBA" id="ARBA00006464"/>
    </source>
</evidence>
<sequence length="269" mass="30863">MPADDQGNEAQERAADNRSRPLIAIEVDPHAPRDNPLAAACYRVFEFAVAFTGLLLTLPIMLVEAMIIKLDSPGPVLFFQPRFGRSKIMRGIELTGRTDIAPVTGRFRPDKLYYVPTLVTFVKFRTMYIDARQRFPELYRYEFRSREEFRAAYYKLDNDPRVTRVQRWLRRSTLDELPNLWNVLTGDIGLVGPRPEGPFYLPYYSAEEMIKFTVRPGITGLAVIKGRGELSIGGQIDWDLTYVRERSVMLDLKILAVTAWLVLTRRGAV</sequence>
<keyword evidence="2" id="KW-0472">Membrane</keyword>
<keyword evidence="4" id="KW-0808">Transferase</keyword>
<name>A0A9D7I8M4_9RHOO</name>
<protein>
    <submittedName>
        <fullName evidence="4">Sugar transferase</fullName>
    </submittedName>
</protein>
<gene>
    <name evidence="4" type="ORF">IPJ48_16090</name>
</gene>
<dbReference type="EMBL" id="JADJNC010000031">
    <property type="protein sequence ID" value="MBK7424471.1"/>
    <property type="molecule type" value="Genomic_DNA"/>
</dbReference>
<proteinExistence type="inferred from homology"/>
<evidence type="ECO:0000313" key="4">
    <source>
        <dbReference type="EMBL" id="MBK7424471.1"/>
    </source>
</evidence>
<keyword evidence="2" id="KW-1133">Transmembrane helix</keyword>
<comment type="similarity">
    <text evidence="1">Belongs to the bacterial sugar transferase family.</text>
</comment>
<feature type="domain" description="Bacterial sugar transferase" evidence="3">
    <location>
        <begin position="119"/>
        <end position="263"/>
    </location>
</feature>
<reference evidence="4" key="1">
    <citation type="submission" date="2020-10" db="EMBL/GenBank/DDBJ databases">
        <title>Connecting structure to function with the recovery of over 1000 high-quality activated sludge metagenome-assembled genomes encoding full-length rRNA genes using long-read sequencing.</title>
        <authorList>
            <person name="Singleton C.M."/>
            <person name="Petriglieri F."/>
            <person name="Kristensen J.M."/>
            <person name="Kirkegaard R.H."/>
            <person name="Michaelsen T.Y."/>
            <person name="Andersen M.H."/>
            <person name="Karst S.M."/>
            <person name="Dueholm M.S."/>
            <person name="Nielsen P.H."/>
            <person name="Albertsen M."/>
        </authorList>
    </citation>
    <scope>NUCLEOTIDE SEQUENCE</scope>
    <source>
        <strain evidence="4">EsbW_18-Q3-R4-48_MAXAC.044</strain>
    </source>
</reference>
<accession>A0A9D7I8M4</accession>
<comment type="caution">
    <text evidence="4">The sequence shown here is derived from an EMBL/GenBank/DDBJ whole genome shotgun (WGS) entry which is preliminary data.</text>
</comment>